<dbReference type="AlphaFoldDB" id="A0A0R3RKQ9"/>
<reference evidence="2" key="1">
    <citation type="submission" date="2017-02" db="UniProtKB">
        <authorList>
            <consortium name="WormBaseParasite"/>
        </authorList>
    </citation>
    <scope>IDENTIFICATION</scope>
</reference>
<proteinExistence type="predicted"/>
<evidence type="ECO:0000313" key="2">
    <source>
        <dbReference type="WBParaSite" id="EEL_0000206801-mRNA-1"/>
    </source>
</evidence>
<dbReference type="WBParaSite" id="EEL_0000206801-mRNA-1">
    <property type="protein sequence ID" value="EEL_0000206801-mRNA-1"/>
    <property type="gene ID" value="EEL_0000206801"/>
</dbReference>
<accession>A0A0R3RKQ9</accession>
<dbReference type="Proteomes" id="UP000050640">
    <property type="component" value="Unplaced"/>
</dbReference>
<organism evidence="1 2">
    <name type="scientific">Elaeophora elaphi</name>
    <dbReference type="NCBI Taxonomy" id="1147741"/>
    <lineage>
        <taxon>Eukaryota</taxon>
        <taxon>Metazoa</taxon>
        <taxon>Ecdysozoa</taxon>
        <taxon>Nematoda</taxon>
        <taxon>Chromadorea</taxon>
        <taxon>Rhabditida</taxon>
        <taxon>Spirurina</taxon>
        <taxon>Spiruromorpha</taxon>
        <taxon>Filarioidea</taxon>
        <taxon>Onchocercidae</taxon>
        <taxon>Elaeophora</taxon>
    </lineage>
</organism>
<name>A0A0R3RKQ9_9BILA</name>
<sequence length="277" mass="31536">AASDSCDYLVEIRNDCCVEKNARWNAAAVSGYRYCYVVGATAKVGSHHSASLITFHTAALISLIHRLNNCKYSKVRVDVARKLLIIVSRTHRCNEAIKLVFGTSAEARRNSSNVVAWTTPYNYTRSIKPVQGCRDDTYFGNATRIAYGIARIDLLCRKRRSRGGLWIWKRSVQENKQKKYHPFAGLLLSAEATKAFPQLQLVCSCMPCLGCALWWPIWHTCPEYTQFIMLFSCQRREKQNTNAKSNTIGKLLQKAKTRKSTFLEKNKKITNNQKGER</sequence>
<protein>
    <submittedName>
        <fullName evidence="2">Secreted protein</fullName>
    </submittedName>
</protein>
<evidence type="ECO:0000313" key="1">
    <source>
        <dbReference type="Proteomes" id="UP000050640"/>
    </source>
</evidence>
<keyword evidence="1" id="KW-1185">Reference proteome</keyword>